<evidence type="ECO:0000313" key="1">
    <source>
        <dbReference type="EMBL" id="BES98798.1"/>
    </source>
</evidence>
<reference evidence="1 2" key="1">
    <citation type="submission" date="2023-09" db="EMBL/GenBank/DDBJ databases">
        <title>Nesidiocoris tenuis whole genome shotgun sequence.</title>
        <authorList>
            <person name="Shibata T."/>
            <person name="Shimoda M."/>
            <person name="Kobayashi T."/>
            <person name="Uehara T."/>
        </authorList>
    </citation>
    <scope>NUCLEOTIDE SEQUENCE [LARGE SCALE GENOMIC DNA]</scope>
    <source>
        <strain evidence="1 2">Japan</strain>
    </source>
</reference>
<dbReference type="Proteomes" id="UP001307889">
    <property type="component" value="Chromosome 9"/>
</dbReference>
<gene>
    <name evidence="1" type="ORF">NTJ_11615</name>
</gene>
<proteinExistence type="predicted"/>
<protein>
    <submittedName>
        <fullName evidence="1">Uncharacterized protein</fullName>
    </submittedName>
</protein>
<sequence>MDRGSKVTCHYALDGAMEWSSCINFVSATEGQLRDFAILLRSECCALVLTINFISLCCNKSPERISSTKSPIAGTKEHFGALQFKVTRDWSTVVFLTAIWEISLGCAVSIGRYSLPEPCDVVKSTSSIGSIKRLIANYKSVIEMSFPTIGMEFSSKSNRTYTGGASSSGNFENSEKSRVPFEALQFRNVDGRDFEVFPP</sequence>
<keyword evidence="2" id="KW-1185">Reference proteome</keyword>
<accession>A0ABN7B3H4</accession>
<organism evidence="1 2">
    <name type="scientific">Nesidiocoris tenuis</name>
    <dbReference type="NCBI Taxonomy" id="355587"/>
    <lineage>
        <taxon>Eukaryota</taxon>
        <taxon>Metazoa</taxon>
        <taxon>Ecdysozoa</taxon>
        <taxon>Arthropoda</taxon>
        <taxon>Hexapoda</taxon>
        <taxon>Insecta</taxon>
        <taxon>Pterygota</taxon>
        <taxon>Neoptera</taxon>
        <taxon>Paraneoptera</taxon>
        <taxon>Hemiptera</taxon>
        <taxon>Heteroptera</taxon>
        <taxon>Panheteroptera</taxon>
        <taxon>Cimicomorpha</taxon>
        <taxon>Miridae</taxon>
        <taxon>Dicyphina</taxon>
        <taxon>Nesidiocoris</taxon>
    </lineage>
</organism>
<evidence type="ECO:0000313" key="2">
    <source>
        <dbReference type="Proteomes" id="UP001307889"/>
    </source>
</evidence>
<name>A0ABN7B3H4_9HEMI</name>
<dbReference type="EMBL" id="AP028917">
    <property type="protein sequence ID" value="BES98798.1"/>
    <property type="molecule type" value="Genomic_DNA"/>
</dbReference>